<dbReference type="InterPro" id="IPR013785">
    <property type="entry name" value="Aldolase_TIM"/>
</dbReference>
<dbReference type="SUPFAM" id="SSF51366">
    <property type="entry name" value="Ribulose-phoshate binding barrel"/>
    <property type="match status" value="1"/>
</dbReference>
<accession>A0A495VVS6</accession>
<evidence type="ECO:0000256" key="1">
    <source>
        <dbReference type="ARBA" id="ARBA00009667"/>
    </source>
</evidence>
<dbReference type="GO" id="GO:0000107">
    <property type="term" value="F:imidazoleglycerol-phosphate synthase activity"/>
    <property type="evidence" value="ECO:0007669"/>
    <property type="project" value="TreeGrafter"/>
</dbReference>
<dbReference type="Proteomes" id="UP000282084">
    <property type="component" value="Unassembled WGS sequence"/>
</dbReference>
<dbReference type="GO" id="GO:0000105">
    <property type="term" value="P:L-histidine biosynthetic process"/>
    <property type="evidence" value="ECO:0007669"/>
    <property type="project" value="UniProtKB-KW"/>
</dbReference>
<evidence type="ECO:0000256" key="2">
    <source>
        <dbReference type="ARBA" id="ARBA00022605"/>
    </source>
</evidence>
<dbReference type="Gene3D" id="3.20.20.70">
    <property type="entry name" value="Aldolase class I"/>
    <property type="match status" value="1"/>
</dbReference>
<dbReference type="PANTHER" id="PTHR21235:SF2">
    <property type="entry name" value="IMIDAZOLE GLYCEROL PHOSPHATE SYNTHASE HISHF"/>
    <property type="match status" value="1"/>
</dbReference>
<proteinExistence type="inferred from homology"/>
<keyword evidence="3 5" id="KW-0368">Histidine biosynthesis</keyword>
<evidence type="ECO:0000256" key="3">
    <source>
        <dbReference type="ARBA" id="ARBA00023102"/>
    </source>
</evidence>
<comment type="caution">
    <text evidence="6">The sequence shown here is derived from an EMBL/GenBank/DDBJ whole genome shotgun (WGS) entry which is preliminary data.</text>
</comment>
<dbReference type="InterPro" id="IPR006062">
    <property type="entry name" value="His_biosynth"/>
</dbReference>
<name>A0A495VVS6_9PSEU</name>
<evidence type="ECO:0000256" key="4">
    <source>
        <dbReference type="ARBA" id="ARBA00029440"/>
    </source>
</evidence>
<dbReference type="Pfam" id="PF00977">
    <property type="entry name" value="His_biosynth"/>
    <property type="match status" value="1"/>
</dbReference>
<dbReference type="RefSeq" id="WP_121002651.1">
    <property type="nucleotide sequence ID" value="NZ_RBXO01000001.1"/>
</dbReference>
<keyword evidence="2 5" id="KW-0028">Amino-acid biosynthesis</keyword>
<keyword evidence="7" id="KW-1185">Reference proteome</keyword>
<comment type="pathway">
    <text evidence="4">Amino-acid biosynthesis.</text>
</comment>
<dbReference type="InterPro" id="IPR011060">
    <property type="entry name" value="RibuloseP-bd_barrel"/>
</dbReference>
<protein>
    <submittedName>
        <fullName evidence="6">Cyclase</fullName>
    </submittedName>
</protein>
<dbReference type="InterPro" id="IPR050064">
    <property type="entry name" value="IGPS_HisA/HisF"/>
</dbReference>
<dbReference type="PANTHER" id="PTHR21235">
    <property type="entry name" value="IMIDAZOLE GLYCEROL PHOSPHATE SYNTHASE SUBUNIT HISF/H IGP SYNTHASE SUBUNIT HISF/H"/>
    <property type="match status" value="1"/>
</dbReference>
<evidence type="ECO:0000256" key="5">
    <source>
        <dbReference type="RuleBase" id="RU003657"/>
    </source>
</evidence>
<dbReference type="EMBL" id="RBXO01000001">
    <property type="protein sequence ID" value="RKT52817.1"/>
    <property type="molecule type" value="Genomic_DNA"/>
</dbReference>
<organism evidence="6 7">
    <name type="scientific">Saccharothrix australiensis</name>
    <dbReference type="NCBI Taxonomy" id="2072"/>
    <lineage>
        <taxon>Bacteria</taxon>
        <taxon>Bacillati</taxon>
        <taxon>Actinomycetota</taxon>
        <taxon>Actinomycetes</taxon>
        <taxon>Pseudonocardiales</taxon>
        <taxon>Pseudonocardiaceae</taxon>
        <taxon>Saccharothrix</taxon>
    </lineage>
</organism>
<evidence type="ECO:0000313" key="6">
    <source>
        <dbReference type="EMBL" id="RKT52817.1"/>
    </source>
</evidence>
<reference evidence="6 7" key="1">
    <citation type="submission" date="2018-10" db="EMBL/GenBank/DDBJ databases">
        <title>Sequencing the genomes of 1000 actinobacteria strains.</title>
        <authorList>
            <person name="Klenk H.-P."/>
        </authorList>
    </citation>
    <scope>NUCLEOTIDE SEQUENCE [LARGE SCALE GENOMIC DNA]</scope>
    <source>
        <strain evidence="6 7">DSM 43800</strain>
    </source>
</reference>
<evidence type="ECO:0000313" key="7">
    <source>
        <dbReference type="Proteomes" id="UP000282084"/>
    </source>
</evidence>
<dbReference type="OrthoDB" id="3680435at2"/>
<comment type="similarity">
    <text evidence="1 5">Belongs to the HisA/HisF family.</text>
</comment>
<dbReference type="AlphaFoldDB" id="A0A495VVS6"/>
<gene>
    <name evidence="6" type="ORF">C8E97_1355</name>
</gene>
<sequence>MPATDPPSLIDVLVPCVDVVDGRSTDATGIAVVRDPRDPVELVERYADAGVRQVLLDVMDTWDRLDDAVRITAAAGSLVRLLVSLHHGRLPSVGSCGALLDAGAGAVAVSTGVITDPGAVAAAADRFGADRVVGTANARYRGGGREGWTAFVDGGTEDTGIDVVAFGRTLAELGCGAVIANCADREGTGRGFDHALTRALVDATGLPVIASGGSRTIDDLRAGLTVGGASFVLANRMLHSGRVPLRDIRDTPLPGGR</sequence>